<proteinExistence type="predicted"/>
<evidence type="ECO:0000259" key="1">
    <source>
        <dbReference type="Pfam" id="PF10105"/>
    </source>
</evidence>
<evidence type="ECO:0000313" key="2">
    <source>
        <dbReference type="EMBL" id="KEJ92466.1"/>
    </source>
</evidence>
<dbReference type="Proteomes" id="UP000027665">
    <property type="component" value="Unassembled WGS sequence"/>
</dbReference>
<dbReference type="RefSeq" id="WP_037975557.1">
    <property type="nucleotide sequence ID" value="NZ_JMKI01000026.1"/>
</dbReference>
<reference evidence="2 3" key="1">
    <citation type="submission" date="2014-04" db="EMBL/GenBank/DDBJ databases">
        <title>Draft Genome Sequence of Synergistes jonesii.</title>
        <authorList>
            <person name="Coil D.A."/>
            <person name="Eisen J.A."/>
            <person name="Holland-Moritz H.E."/>
        </authorList>
    </citation>
    <scope>NUCLEOTIDE SEQUENCE [LARGE SCALE GENOMIC DNA]</scope>
    <source>
        <strain evidence="2 3">78-1</strain>
    </source>
</reference>
<dbReference type="NCBIfam" id="TIGR03936">
    <property type="entry name" value="sam_1_link_chp"/>
    <property type="match status" value="1"/>
</dbReference>
<dbReference type="STRING" id="2754.EH55_03100"/>
<dbReference type="GeneID" id="90983338"/>
<keyword evidence="3" id="KW-1185">Reference proteome</keyword>
<accession>A0A073ISM5</accession>
<comment type="caution">
    <text evidence="2">The sequence shown here is derived from an EMBL/GenBank/DDBJ whole genome shotgun (WGS) entry which is preliminary data.</text>
</comment>
<dbReference type="InterPro" id="IPR018768">
    <property type="entry name" value="DUF2344"/>
</dbReference>
<dbReference type="EMBL" id="JMKI01000026">
    <property type="protein sequence ID" value="KEJ92466.1"/>
    <property type="molecule type" value="Genomic_DNA"/>
</dbReference>
<name>A0A073ISM5_9BACT</name>
<organism evidence="2 3">
    <name type="scientific">Synergistes jonesii</name>
    <dbReference type="NCBI Taxonomy" id="2754"/>
    <lineage>
        <taxon>Bacteria</taxon>
        <taxon>Thermotogati</taxon>
        <taxon>Synergistota</taxon>
        <taxon>Synergistia</taxon>
        <taxon>Synergistales</taxon>
        <taxon>Synergistaceae</taxon>
        <taxon>Synergistes</taxon>
    </lineage>
</organism>
<sequence>MARIRILYEKKGLFTFVNHLDLPVVMSRAAKRAGLRQEFTAGFSPHPRISLAPPLATGVEGSAEPADFWFDEWNEKSLFRWNARLPKGLKILKYAEITEEKVLAKSIDAALYSFAGARAALGAEAKEAVASEARRRGALYRCDFDGGVVTLAAGELERCGAGPLVKALIAAEIVAGWSELRIARLAVGRWDEESKSVLPLI</sequence>
<protein>
    <recommendedName>
        <fullName evidence="1">DUF2344 domain-containing protein</fullName>
    </recommendedName>
</protein>
<dbReference type="eggNOG" id="COG5011">
    <property type="taxonomic scope" value="Bacteria"/>
</dbReference>
<dbReference type="AlphaFoldDB" id="A0A073ISM5"/>
<feature type="domain" description="DUF2344" evidence="1">
    <location>
        <begin position="3"/>
        <end position="128"/>
    </location>
</feature>
<gene>
    <name evidence="2" type="ORF">EH55_03100</name>
</gene>
<dbReference type="OrthoDB" id="9780488at2"/>
<evidence type="ECO:0000313" key="3">
    <source>
        <dbReference type="Proteomes" id="UP000027665"/>
    </source>
</evidence>
<dbReference type="Pfam" id="PF10105">
    <property type="entry name" value="DUF2344"/>
    <property type="match status" value="1"/>
</dbReference>